<protein>
    <submittedName>
        <fullName evidence="2">Uncharacterized protein</fullName>
    </submittedName>
</protein>
<comment type="caution">
    <text evidence="2">The sequence shown here is derived from an EMBL/GenBank/DDBJ whole genome shotgun (WGS) entry which is preliminary data.</text>
</comment>
<reference evidence="3" key="1">
    <citation type="journal article" date="2016" name="Nat. Commun.">
        <title>The Gonium pectorale genome demonstrates co-option of cell cycle regulation during the evolution of multicellularity.</title>
        <authorList>
            <person name="Hanschen E.R."/>
            <person name="Marriage T.N."/>
            <person name="Ferris P.J."/>
            <person name="Hamaji T."/>
            <person name="Toyoda A."/>
            <person name="Fujiyama A."/>
            <person name="Neme R."/>
            <person name="Noguchi H."/>
            <person name="Minakuchi Y."/>
            <person name="Suzuki M."/>
            <person name="Kawai-Toyooka H."/>
            <person name="Smith D.R."/>
            <person name="Sparks H."/>
            <person name="Anderson J."/>
            <person name="Bakaric R."/>
            <person name="Luria V."/>
            <person name="Karger A."/>
            <person name="Kirschner M.W."/>
            <person name="Durand P.M."/>
            <person name="Michod R.E."/>
            <person name="Nozaki H."/>
            <person name="Olson B.J."/>
        </authorList>
    </citation>
    <scope>NUCLEOTIDE SEQUENCE [LARGE SCALE GENOMIC DNA]</scope>
    <source>
        <strain evidence="3">NIES-2863</strain>
    </source>
</reference>
<feature type="region of interest" description="Disordered" evidence="1">
    <location>
        <begin position="48"/>
        <end position="113"/>
    </location>
</feature>
<sequence length="256" mass="27221">MAAPSSSQLPLLPAPDAPAWQQLAKPLDYTVRPEMSWARVIFEQQESLKRQRVAQPHPGPAHPGLVPQAQPSRAQQAPPGYAPLRSVMPASQQTSAPRRSSDGGAGSGEVPVAQQASCSGANAASTAAPSAPAATAAAPGAVQLGQFSATSLNLSADSPSLPRMLGIPDEPATTDDTDAAGAVFLAFAFDGAPDFGDKIARANRDNPYGTWIISEMCSYRDPEYLMKWLRNKTEEPERKEPNYEEDTHQPQPVLKQ</sequence>
<evidence type="ECO:0000256" key="1">
    <source>
        <dbReference type="SAM" id="MobiDB-lite"/>
    </source>
</evidence>
<proteinExistence type="predicted"/>
<organism evidence="2 3">
    <name type="scientific">Gonium pectorale</name>
    <name type="common">Green alga</name>
    <dbReference type="NCBI Taxonomy" id="33097"/>
    <lineage>
        <taxon>Eukaryota</taxon>
        <taxon>Viridiplantae</taxon>
        <taxon>Chlorophyta</taxon>
        <taxon>core chlorophytes</taxon>
        <taxon>Chlorophyceae</taxon>
        <taxon>CS clade</taxon>
        <taxon>Chlamydomonadales</taxon>
        <taxon>Volvocaceae</taxon>
        <taxon>Gonium</taxon>
    </lineage>
</organism>
<dbReference type="Proteomes" id="UP000075714">
    <property type="component" value="Unassembled WGS sequence"/>
</dbReference>
<dbReference type="EMBL" id="LSYV01000018">
    <property type="protein sequence ID" value="KXZ50206.1"/>
    <property type="molecule type" value="Genomic_DNA"/>
</dbReference>
<feature type="compositionally biased region" description="Low complexity" evidence="1">
    <location>
        <begin position="67"/>
        <end position="79"/>
    </location>
</feature>
<feature type="region of interest" description="Disordered" evidence="1">
    <location>
        <begin position="234"/>
        <end position="256"/>
    </location>
</feature>
<evidence type="ECO:0000313" key="2">
    <source>
        <dbReference type="EMBL" id="KXZ50206.1"/>
    </source>
</evidence>
<name>A0A150GK44_GONPE</name>
<dbReference type="AlphaFoldDB" id="A0A150GK44"/>
<gene>
    <name evidence="2" type="ORF">GPECTOR_17g843</name>
</gene>
<evidence type="ECO:0000313" key="3">
    <source>
        <dbReference type="Proteomes" id="UP000075714"/>
    </source>
</evidence>
<feature type="compositionally biased region" description="Basic and acidic residues" evidence="1">
    <location>
        <begin position="234"/>
        <end position="248"/>
    </location>
</feature>
<feature type="compositionally biased region" description="Polar residues" evidence="1">
    <location>
        <begin position="89"/>
        <end position="98"/>
    </location>
</feature>
<keyword evidence="3" id="KW-1185">Reference proteome</keyword>
<accession>A0A150GK44</accession>